<dbReference type="GO" id="GO:0015648">
    <property type="term" value="F:lipid-linked peptidoglycan transporter activity"/>
    <property type="evidence" value="ECO:0007669"/>
    <property type="project" value="UniProtKB-UniRule"/>
</dbReference>
<dbReference type="Proteomes" id="UP000001910">
    <property type="component" value="Chromosome"/>
</dbReference>
<dbReference type="PANTHER" id="PTHR47019:SF1">
    <property type="entry name" value="LIPID II FLIPPASE MURJ"/>
    <property type="match status" value="1"/>
</dbReference>
<evidence type="ECO:0000256" key="3">
    <source>
        <dbReference type="ARBA" id="ARBA00022692"/>
    </source>
</evidence>
<keyword evidence="3 8" id="KW-0812">Transmembrane</keyword>
<dbReference type="PANTHER" id="PTHR47019">
    <property type="entry name" value="LIPID II FLIPPASE MURJ"/>
    <property type="match status" value="1"/>
</dbReference>
<dbReference type="HAMAP" id="MF_02078">
    <property type="entry name" value="MurJ_MviN"/>
    <property type="match status" value="1"/>
</dbReference>
<organism evidence="10 11">
    <name type="scientific">Leptotrichia buccalis (strain ATCC 14201 / DSM 1135 / JCM 12969 / NCTC 10249 / C-1013-b)</name>
    <dbReference type="NCBI Taxonomy" id="523794"/>
    <lineage>
        <taxon>Bacteria</taxon>
        <taxon>Fusobacteriati</taxon>
        <taxon>Fusobacteriota</taxon>
        <taxon>Fusobacteriia</taxon>
        <taxon>Fusobacteriales</taxon>
        <taxon>Leptotrichiaceae</taxon>
        <taxon>Leptotrichia</taxon>
    </lineage>
</organism>
<evidence type="ECO:0000313" key="10">
    <source>
        <dbReference type="EMBL" id="ACV39103.1"/>
    </source>
</evidence>
<gene>
    <name evidence="8" type="primary">murJ</name>
    <name evidence="10" type="ordered locus">Lebu_1212</name>
</gene>
<comment type="pathway">
    <text evidence="8">Cell wall biogenesis; peptidoglycan biosynthesis.</text>
</comment>
<feature type="transmembrane region" description="Helical" evidence="8">
    <location>
        <begin position="181"/>
        <end position="203"/>
    </location>
</feature>
<keyword evidence="7 8" id="KW-0472">Membrane</keyword>
<dbReference type="KEGG" id="lba:Lebu_1212"/>
<dbReference type="PRINTS" id="PR01806">
    <property type="entry name" value="VIRFACTRMVIN"/>
</dbReference>
<feature type="transmembrane region" description="Helical" evidence="8">
    <location>
        <begin position="153"/>
        <end position="174"/>
    </location>
</feature>
<comment type="function">
    <text evidence="8 9">Involved in peptidoglycan biosynthesis. Transports lipid-linked peptidoglycan precursors from the inner to the outer leaflet of the cytoplasmic membrane.</text>
</comment>
<dbReference type="OrthoDB" id="9804143at2"/>
<dbReference type="GO" id="GO:0005886">
    <property type="term" value="C:plasma membrane"/>
    <property type="evidence" value="ECO:0007669"/>
    <property type="project" value="UniProtKB-SubCell"/>
</dbReference>
<comment type="similarity">
    <text evidence="8 9">Belongs to the MurJ/MviN family.</text>
</comment>
<feature type="transmembrane region" description="Helical" evidence="8">
    <location>
        <begin position="305"/>
        <end position="323"/>
    </location>
</feature>
<sequence length="507" mass="57565">MFKSSFIVMVINMLSRILGLVREMIIGSVFGATGMTDAYFSATKIPNFFTTLFGEGSLGTVFIPIYNRGIEESGKERTDEFVFSVLNLIVAFTSTMSILMILFSRQILKVTTGFADPERFETANILLKIVAFYFLFIALSGVVSSLLNNYKKFAIAASMGIVFNLTIIIGTLLLKNKMGIYGLGIAYLLSGVFQLGMMLPQFFQIMKTYKFNFNLKDEYVQEMFKLMIPTLIGIFGYQINEIIDNRFATMLPAGTASALNYASRLYLLPIGVFAISLAVVIFPTLSKAVVKNRMKTVRKVIHQGLYMLAFLIIPSSVILFGYAQEIVTLIYKRGHFTDKSVILTAETLQFYAIGLLFFSTIHLLTRSHYVFKDRTLPVISSFTAIGINILLDWLLYKQYRHVGLTFATSFSAMINFLILYISLTTRYVRLRNFKYIVILGITFVISGISFYLSKLVKLNLLGRFNIAINLAVFAAIYFIIWFILISIFRKDIIERILRKTIKKGRNR</sequence>
<dbReference type="GO" id="GO:0009252">
    <property type="term" value="P:peptidoglycan biosynthetic process"/>
    <property type="evidence" value="ECO:0007669"/>
    <property type="project" value="UniProtKB-UniRule"/>
</dbReference>
<keyword evidence="5 8" id="KW-0573">Peptidoglycan synthesis</keyword>
<comment type="subcellular location">
    <subcellularLocation>
        <location evidence="8">Cell inner membrane</location>
        <topology evidence="8">Multi-pass membrane protein</topology>
    </subcellularLocation>
    <subcellularLocation>
        <location evidence="1">Cell membrane</location>
        <topology evidence="1">Multi-pass membrane protein</topology>
    </subcellularLocation>
</comment>
<proteinExistence type="inferred from homology"/>
<feature type="transmembrane region" description="Helical" evidence="8">
    <location>
        <begin position="125"/>
        <end position="147"/>
    </location>
</feature>
<reference evidence="10 11" key="1">
    <citation type="journal article" date="2009" name="Stand. Genomic Sci.">
        <title>Complete genome sequence of Leptotrichia buccalis type strain (C-1013-b).</title>
        <authorList>
            <person name="Ivanova N."/>
            <person name="Gronow S."/>
            <person name="Lapidus A."/>
            <person name="Copeland A."/>
            <person name="Glavina Del Rio T."/>
            <person name="Nolan M."/>
            <person name="Lucas S."/>
            <person name="Chen F."/>
            <person name="Tice H."/>
            <person name="Cheng J.F."/>
            <person name="Saunders E."/>
            <person name="Bruce D."/>
            <person name="Goodwin L."/>
            <person name="Brettin T."/>
            <person name="Detter J.C."/>
            <person name="Han C."/>
            <person name="Pitluck S."/>
            <person name="Mikhailova N."/>
            <person name="Pati A."/>
            <person name="Mavrommatis K."/>
            <person name="Chen A."/>
            <person name="Palaniappan K."/>
            <person name="Land M."/>
            <person name="Hauser L."/>
            <person name="Chang Y.J."/>
            <person name="Jeffries C.D."/>
            <person name="Chain P."/>
            <person name="Rohde C."/>
            <person name="Goker M."/>
            <person name="Bristow J."/>
            <person name="Eisen J.A."/>
            <person name="Markowitz V."/>
            <person name="Hugenholtz P."/>
            <person name="Kyrpides N.C."/>
            <person name="Klenk H.P."/>
        </authorList>
    </citation>
    <scope>NUCLEOTIDE SEQUENCE [LARGE SCALE GENOMIC DNA]</scope>
    <source>
        <strain evidence="11">ATCC 14201 / DSM 1135 / JCM 12969 / NCTC 10249 / C-1013-b</strain>
    </source>
</reference>
<dbReference type="eggNOG" id="COG0728">
    <property type="taxonomic scope" value="Bacteria"/>
</dbReference>
<evidence type="ECO:0000256" key="7">
    <source>
        <dbReference type="ARBA" id="ARBA00023136"/>
    </source>
</evidence>
<dbReference type="GO" id="GO:0008360">
    <property type="term" value="P:regulation of cell shape"/>
    <property type="evidence" value="ECO:0007669"/>
    <property type="project" value="UniProtKB-UniRule"/>
</dbReference>
<name>C7NAC2_LEPBD</name>
<dbReference type="HOGENOM" id="CLU_006797_5_1_0"/>
<feature type="transmembrane region" description="Helical" evidence="8">
    <location>
        <begin position="81"/>
        <end position="104"/>
    </location>
</feature>
<keyword evidence="8 9" id="KW-0813">Transport</keyword>
<evidence type="ECO:0000256" key="2">
    <source>
        <dbReference type="ARBA" id="ARBA00022475"/>
    </source>
</evidence>
<keyword evidence="8" id="KW-0997">Cell inner membrane</keyword>
<dbReference type="NCBIfam" id="TIGR01695">
    <property type="entry name" value="murJ_mviN"/>
    <property type="match status" value="1"/>
</dbReference>
<keyword evidence="8 9" id="KW-0961">Cell wall biogenesis/degradation</keyword>
<dbReference type="STRING" id="523794.Lebu_1212"/>
<evidence type="ECO:0000256" key="6">
    <source>
        <dbReference type="ARBA" id="ARBA00022989"/>
    </source>
</evidence>
<keyword evidence="6 8" id="KW-1133">Transmembrane helix</keyword>
<dbReference type="GO" id="GO:0071555">
    <property type="term" value="P:cell wall organization"/>
    <property type="evidence" value="ECO:0007669"/>
    <property type="project" value="UniProtKB-UniRule"/>
</dbReference>
<dbReference type="UniPathway" id="UPA00219"/>
<keyword evidence="4 8" id="KW-0133">Cell shape</keyword>
<evidence type="ECO:0000256" key="4">
    <source>
        <dbReference type="ARBA" id="ARBA00022960"/>
    </source>
</evidence>
<evidence type="ECO:0000256" key="5">
    <source>
        <dbReference type="ARBA" id="ARBA00022984"/>
    </source>
</evidence>
<dbReference type="PIRSF" id="PIRSF002869">
    <property type="entry name" value="MviN"/>
    <property type="match status" value="1"/>
</dbReference>
<evidence type="ECO:0000256" key="8">
    <source>
        <dbReference type="HAMAP-Rule" id="MF_02078"/>
    </source>
</evidence>
<dbReference type="EMBL" id="CP001685">
    <property type="protein sequence ID" value="ACV39103.1"/>
    <property type="molecule type" value="Genomic_DNA"/>
</dbReference>
<evidence type="ECO:0000256" key="9">
    <source>
        <dbReference type="PIRNR" id="PIRNR002869"/>
    </source>
</evidence>
<feature type="transmembrane region" description="Helical" evidence="8">
    <location>
        <begin position="343"/>
        <end position="364"/>
    </location>
</feature>
<dbReference type="GO" id="GO:0034204">
    <property type="term" value="P:lipid translocation"/>
    <property type="evidence" value="ECO:0007669"/>
    <property type="project" value="TreeGrafter"/>
</dbReference>
<dbReference type="Pfam" id="PF03023">
    <property type="entry name" value="MurJ"/>
    <property type="match status" value="1"/>
</dbReference>
<dbReference type="InterPro" id="IPR004268">
    <property type="entry name" value="MurJ"/>
</dbReference>
<dbReference type="AlphaFoldDB" id="C7NAC2"/>
<feature type="transmembrane region" description="Helical" evidence="8">
    <location>
        <begin position="376"/>
        <end position="396"/>
    </location>
</feature>
<keyword evidence="2 8" id="KW-1003">Cell membrane</keyword>
<feature type="transmembrane region" description="Helical" evidence="8">
    <location>
        <begin position="464"/>
        <end position="488"/>
    </location>
</feature>
<feature type="transmembrane region" description="Helical" evidence="8">
    <location>
        <begin position="6"/>
        <end position="33"/>
    </location>
</feature>
<protein>
    <recommendedName>
        <fullName evidence="8">Probable lipid II flippase MurJ</fullName>
    </recommendedName>
</protein>
<keyword evidence="11" id="KW-1185">Reference proteome</keyword>
<dbReference type="CDD" id="cd13123">
    <property type="entry name" value="MATE_MurJ_like"/>
    <property type="match status" value="1"/>
</dbReference>
<accession>C7NAC2</accession>
<evidence type="ECO:0000256" key="1">
    <source>
        <dbReference type="ARBA" id="ARBA00004651"/>
    </source>
</evidence>
<feature type="transmembrane region" description="Helical" evidence="8">
    <location>
        <begin position="265"/>
        <end position="285"/>
    </location>
</feature>
<dbReference type="RefSeq" id="WP_015769446.1">
    <property type="nucleotide sequence ID" value="NC_013192.1"/>
</dbReference>
<feature type="transmembrane region" description="Helical" evidence="8">
    <location>
        <begin position="45"/>
        <end position="66"/>
    </location>
</feature>
<feature type="transmembrane region" description="Helical" evidence="8">
    <location>
        <begin position="402"/>
        <end position="423"/>
    </location>
</feature>
<feature type="transmembrane region" description="Helical" evidence="8">
    <location>
        <begin position="435"/>
        <end position="452"/>
    </location>
</feature>
<dbReference type="InterPro" id="IPR051050">
    <property type="entry name" value="Lipid_II_flippase_MurJ/MviN"/>
</dbReference>
<evidence type="ECO:0000313" key="11">
    <source>
        <dbReference type="Proteomes" id="UP000001910"/>
    </source>
</evidence>